<dbReference type="PANTHER" id="PTHR43179">
    <property type="entry name" value="RHAMNOSYLTRANSFERASE WBBL"/>
    <property type="match status" value="1"/>
</dbReference>
<dbReference type="Gene3D" id="3.90.550.10">
    <property type="entry name" value="Spore Coat Polysaccharide Biosynthesis Protein SpsA, Chain A"/>
    <property type="match status" value="1"/>
</dbReference>
<organism evidence="5 6">
    <name type="scientific">Mucilaginibacter frigoritolerans</name>
    <dbReference type="NCBI Taxonomy" id="652788"/>
    <lineage>
        <taxon>Bacteria</taxon>
        <taxon>Pseudomonadati</taxon>
        <taxon>Bacteroidota</taxon>
        <taxon>Sphingobacteriia</taxon>
        <taxon>Sphingobacteriales</taxon>
        <taxon>Sphingobacteriaceae</taxon>
        <taxon>Mucilaginibacter</taxon>
    </lineage>
</organism>
<evidence type="ECO:0000256" key="1">
    <source>
        <dbReference type="ARBA" id="ARBA00006739"/>
    </source>
</evidence>
<dbReference type="OrthoDB" id="9770457at2"/>
<protein>
    <submittedName>
        <fullName evidence="5">GT2 family glycosyltransferase</fullName>
    </submittedName>
</protein>
<dbReference type="AlphaFoldDB" id="A0A562UFU9"/>
<feature type="domain" description="Glycosyltransferase 2-like" evidence="4">
    <location>
        <begin position="4"/>
        <end position="148"/>
    </location>
</feature>
<dbReference type="InterPro" id="IPR001173">
    <property type="entry name" value="Glyco_trans_2-like"/>
</dbReference>
<dbReference type="SUPFAM" id="SSF53448">
    <property type="entry name" value="Nucleotide-diphospho-sugar transferases"/>
    <property type="match status" value="1"/>
</dbReference>
<proteinExistence type="inferred from homology"/>
<keyword evidence="3 5" id="KW-0808">Transferase</keyword>
<evidence type="ECO:0000313" key="5">
    <source>
        <dbReference type="EMBL" id="TWJ04623.1"/>
    </source>
</evidence>
<reference evidence="5 6" key="1">
    <citation type="submission" date="2019-07" db="EMBL/GenBank/DDBJ databases">
        <title>Genomic Encyclopedia of Archaeal and Bacterial Type Strains, Phase II (KMG-II): from individual species to whole genera.</title>
        <authorList>
            <person name="Goeker M."/>
        </authorList>
    </citation>
    <scope>NUCLEOTIDE SEQUENCE [LARGE SCALE GENOMIC DNA]</scope>
    <source>
        <strain evidence="5 6">ATCC BAA-1854</strain>
    </source>
</reference>
<evidence type="ECO:0000256" key="3">
    <source>
        <dbReference type="ARBA" id="ARBA00022679"/>
    </source>
</evidence>
<keyword evidence="2" id="KW-0328">Glycosyltransferase</keyword>
<dbReference type="InterPro" id="IPR029044">
    <property type="entry name" value="Nucleotide-diphossugar_trans"/>
</dbReference>
<dbReference type="Pfam" id="PF00535">
    <property type="entry name" value="Glycos_transf_2"/>
    <property type="match status" value="1"/>
</dbReference>
<evidence type="ECO:0000313" key="6">
    <source>
        <dbReference type="Proteomes" id="UP000317010"/>
    </source>
</evidence>
<gene>
    <name evidence="5" type="ORF">JN11_00340</name>
</gene>
<accession>A0A562UFU9</accession>
<dbReference type="RefSeq" id="WP_144908988.1">
    <property type="nucleotide sequence ID" value="NZ_VLLI01000001.1"/>
</dbReference>
<evidence type="ECO:0000259" key="4">
    <source>
        <dbReference type="Pfam" id="PF00535"/>
    </source>
</evidence>
<dbReference type="EMBL" id="VLLI01000001">
    <property type="protein sequence ID" value="TWJ04623.1"/>
    <property type="molecule type" value="Genomic_DNA"/>
</dbReference>
<sequence length="296" mass="33768">MIFIVIPVFNRKEYTRECIYSLLKQRTTAFKIIVVDHGSVDGTSEMIINEFPSVVLLSGDNSLWWTGATNIGVTEALKLSTSGSDLVLTLNNDLVVNPDYLEQLLLVYEQNKPCLVGSTSVYFDDNERIQFAGISWNSYLAKFKSNPVNNRQYSSIVNQVSYLPTDLLTGRGTLIPISAFKEVGLYDEEKFPHYAADEDFSLSCKRKGYKLLVSVSACVKSHVRDTGINFKHNKLSFRQFFKTLYSIKSANNLSIRYKWAKKNSPIPYFYFLMDVLRIFGSYSRSLLDSRFGKSYN</sequence>
<dbReference type="GO" id="GO:0016757">
    <property type="term" value="F:glycosyltransferase activity"/>
    <property type="evidence" value="ECO:0007669"/>
    <property type="project" value="UniProtKB-KW"/>
</dbReference>
<comment type="caution">
    <text evidence="5">The sequence shown here is derived from an EMBL/GenBank/DDBJ whole genome shotgun (WGS) entry which is preliminary data.</text>
</comment>
<dbReference type="PANTHER" id="PTHR43179:SF12">
    <property type="entry name" value="GALACTOFURANOSYLTRANSFERASE GLFT2"/>
    <property type="match status" value="1"/>
</dbReference>
<keyword evidence="6" id="KW-1185">Reference proteome</keyword>
<comment type="similarity">
    <text evidence="1">Belongs to the glycosyltransferase 2 family.</text>
</comment>
<dbReference type="Proteomes" id="UP000317010">
    <property type="component" value="Unassembled WGS sequence"/>
</dbReference>
<name>A0A562UFU9_9SPHI</name>
<evidence type="ECO:0000256" key="2">
    <source>
        <dbReference type="ARBA" id="ARBA00022676"/>
    </source>
</evidence>